<dbReference type="InterPro" id="IPR029033">
    <property type="entry name" value="His_PPase_superfam"/>
</dbReference>
<sequence length="206" mass="22932">MDVFLLRHAETETNRDGALATGSGDALTQHGHYQAQSIIGSLLELEIERILCSPYPRALQTIQPFAEVAKIEIEIHSCLAEGQLVLTETPAREEPNYFRHVSGHEYPHENESPGAFMKRVVQAKKLIDTQPHSRLLVVTHGHMLRELLNSMLALPHKTRFPHDNCGLSHVSVGAVNMVSYINRPISSSQRFDGDRLSGAERPQTGV</sequence>
<dbReference type="InterPro" id="IPR050275">
    <property type="entry name" value="PGM_Phosphatase"/>
</dbReference>
<dbReference type="Gene3D" id="3.40.50.1240">
    <property type="entry name" value="Phosphoglycerate mutase-like"/>
    <property type="match status" value="1"/>
</dbReference>
<keyword evidence="2" id="KW-1185">Reference proteome</keyword>
<proteinExistence type="predicted"/>
<organism evidence="1 2">
    <name type="scientific">Vreelandella lutescens</name>
    <dbReference type="NCBI Taxonomy" id="1602943"/>
    <lineage>
        <taxon>Bacteria</taxon>
        <taxon>Pseudomonadati</taxon>
        <taxon>Pseudomonadota</taxon>
        <taxon>Gammaproteobacteria</taxon>
        <taxon>Oceanospirillales</taxon>
        <taxon>Halomonadaceae</taxon>
        <taxon>Vreelandella</taxon>
    </lineage>
</organism>
<dbReference type="RefSeq" id="WP_188640299.1">
    <property type="nucleotide sequence ID" value="NZ_BMHM01000006.1"/>
</dbReference>
<comment type="caution">
    <text evidence="1">The sequence shown here is derived from an EMBL/GenBank/DDBJ whole genome shotgun (WGS) entry which is preliminary data.</text>
</comment>
<dbReference type="PANTHER" id="PTHR48100">
    <property type="entry name" value="BROAD-SPECIFICITY PHOSPHATASE YOR283W-RELATED"/>
    <property type="match status" value="1"/>
</dbReference>
<dbReference type="SUPFAM" id="SSF53254">
    <property type="entry name" value="Phosphoglycerate mutase-like"/>
    <property type="match status" value="1"/>
</dbReference>
<name>A0ABQ1PHT1_9GAMM</name>
<accession>A0ABQ1PHT1</accession>
<evidence type="ECO:0000313" key="1">
    <source>
        <dbReference type="EMBL" id="GGC97503.1"/>
    </source>
</evidence>
<dbReference type="InterPro" id="IPR013078">
    <property type="entry name" value="His_Pase_superF_clade-1"/>
</dbReference>
<dbReference type="EMBL" id="BMHM01000006">
    <property type="protein sequence ID" value="GGC97503.1"/>
    <property type="molecule type" value="Genomic_DNA"/>
</dbReference>
<reference evidence="2" key="1">
    <citation type="journal article" date="2019" name="Int. J. Syst. Evol. Microbiol.">
        <title>The Global Catalogue of Microorganisms (GCM) 10K type strain sequencing project: providing services to taxonomists for standard genome sequencing and annotation.</title>
        <authorList>
            <consortium name="The Broad Institute Genomics Platform"/>
            <consortium name="The Broad Institute Genome Sequencing Center for Infectious Disease"/>
            <person name="Wu L."/>
            <person name="Ma J."/>
        </authorList>
    </citation>
    <scope>NUCLEOTIDE SEQUENCE [LARGE SCALE GENOMIC DNA]</scope>
    <source>
        <strain evidence="2">CGMCC 1.15122</strain>
    </source>
</reference>
<gene>
    <name evidence="1" type="ORF">GCM10011382_30000</name>
</gene>
<protein>
    <submittedName>
        <fullName evidence="1">Phosphoglycerate mutase</fullName>
    </submittedName>
</protein>
<dbReference type="Pfam" id="PF00300">
    <property type="entry name" value="His_Phos_1"/>
    <property type="match status" value="1"/>
</dbReference>
<dbReference type="SMART" id="SM00855">
    <property type="entry name" value="PGAM"/>
    <property type="match status" value="1"/>
</dbReference>
<dbReference type="Proteomes" id="UP000597301">
    <property type="component" value="Unassembled WGS sequence"/>
</dbReference>
<dbReference type="CDD" id="cd07067">
    <property type="entry name" value="HP_PGM_like"/>
    <property type="match status" value="1"/>
</dbReference>
<evidence type="ECO:0000313" key="2">
    <source>
        <dbReference type="Proteomes" id="UP000597301"/>
    </source>
</evidence>